<evidence type="ECO:0000259" key="6">
    <source>
        <dbReference type="Pfam" id="PF13382"/>
    </source>
</evidence>
<dbReference type="Pfam" id="PF01979">
    <property type="entry name" value="Amidohydro_1"/>
    <property type="match status" value="1"/>
</dbReference>
<sequence length="624" mass="70979">MAAAYRAAALRNLSQKVQRKSLKHYRMKAHYMLRWKKTTYWGVEVMKDRMLGRNRELREQVAVADELEEPTIILKNGTYLNTFTKQWRRANVWIFKDRIVYVGDELPENSSSAEIVDCEGLYLVPGYIEPHAHPFQLYNPELLAVHGAEFGTTTLINDNLVWNFLLENEKAFSLLEEFDRHPVSMYWWARFDAQTVLKDESDFFSTDHVLAWLNHPSVIQGGELTAWPSLLKGDDRLLYWIQEAKRLGKPVEGHLPGASEKTLTRLKLLGVSADHEAMTGKEAIKRLELGYQTGLRYSSIRPDLPVLLEEMLAEGLQTFDHVTFTTDGATPSFYKDGIMNICIEIAIKKGVPLADAYRMASHNAAAHYGLLDELGCIAPGRVAHINILETKDNPRPVSVLAKGEWMLKNYKEQAAPKKIAWENYGIEPIAFDWELTLEDMQFSVPIGLNLVNDVIIQPYAIKTDVTLDVLPDNRDDAFLMLIDRKGKWRVNTAIKGFTQKLGAVVSSFSTTGDLVFIGKSKHDMLHAWKRLKALGGGIVVVHEGEILFELPLKMAGSMFDGTMEELMEKESYFKNLLKEFGYSFGDALYTILFLSATHLPYIRITQQGIIDVKKREVLFPATMR</sequence>
<feature type="domain" description="Adenine deaminase C-terminal" evidence="6">
    <location>
        <begin position="470"/>
        <end position="615"/>
    </location>
</feature>
<dbReference type="InterPro" id="IPR032466">
    <property type="entry name" value="Metal_Hydrolase"/>
</dbReference>
<dbReference type="Gene3D" id="2.30.40.10">
    <property type="entry name" value="Urease, subunit C, domain 1"/>
    <property type="match status" value="1"/>
</dbReference>
<feature type="domain" description="Amidohydrolase-related" evidence="5">
    <location>
        <begin position="122"/>
        <end position="405"/>
    </location>
</feature>
<evidence type="ECO:0000256" key="2">
    <source>
        <dbReference type="ARBA" id="ARBA00012782"/>
    </source>
</evidence>
<dbReference type="InterPro" id="IPR011059">
    <property type="entry name" value="Metal-dep_hydrolase_composite"/>
</dbReference>
<evidence type="ECO:0000256" key="4">
    <source>
        <dbReference type="ARBA" id="ARBA00047720"/>
    </source>
</evidence>
<dbReference type="PANTHER" id="PTHR11113:SF6">
    <property type="entry name" value="ADENINE DEAMINASE YERA-RELATED"/>
    <property type="match status" value="1"/>
</dbReference>
<dbReference type="SUPFAM" id="SSF51556">
    <property type="entry name" value="Metallo-dependent hydrolases"/>
    <property type="match status" value="1"/>
</dbReference>
<dbReference type="InterPro" id="IPR006680">
    <property type="entry name" value="Amidohydro-rel"/>
</dbReference>
<dbReference type="InterPro" id="IPR026912">
    <property type="entry name" value="Adenine_deam_C"/>
</dbReference>
<comment type="catalytic activity">
    <reaction evidence="4">
        <text>adenine + H2O + H(+) = hypoxanthine + NH4(+)</text>
        <dbReference type="Rhea" id="RHEA:23688"/>
        <dbReference type="ChEBI" id="CHEBI:15377"/>
        <dbReference type="ChEBI" id="CHEBI:15378"/>
        <dbReference type="ChEBI" id="CHEBI:16708"/>
        <dbReference type="ChEBI" id="CHEBI:17368"/>
        <dbReference type="ChEBI" id="CHEBI:28938"/>
        <dbReference type="EC" id="3.5.4.2"/>
    </reaction>
</comment>
<dbReference type="Gene3D" id="3.20.20.140">
    <property type="entry name" value="Metal-dependent hydrolases"/>
    <property type="match status" value="1"/>
</dbReference>
<proteinExistence type="inferred from homology"/>
<evidence type="ECO:0000259" key="5">
    <source>
        <dbReference type="Pfam" id="PF01979"/>
    </source>
</evidence>
<organism evidence="7 8">
    <name type="scientific">Lentibacillus persicus</name>
    <dbReference type="NCBI Taxonomy" id="640948"/>
    <lineage>
        <taxon>Bacteria</taxon>
        <taxon>Bacillati</taxon>
        <taxon>Bacillota</taxon>
        <taxon>Bacilli</taxon>
        <taxon>Bacillales</taxon>
        <taxon>Bacillaceae</taxon>
        <taxon>Lentibacillus</taxon>
    </lineage>
</organism>
<dbReference type="GO" id="GO:0000034">
    <property type="term" value="F:adenine deaminase activity"/>
    <property type="evidence" value="ECO:0007669"/>
    <property type="project" value="UniProtKB-EC"/>
</dbReference>
<reference evidence="8" key="1">
    <citation type="submission" date="2016-10" db="EMBL/GenBank/DDBJ databases">
        <authorList>
            <person name="Varghese N."/>
            <person name="Submissions S."/>
        </authorList>
    </citation>
    <scope>NUCLEOTIDE SEQUENCE [LARGE SCALE GENOMIC DNA]</scope>
    <source>
        <strain evidence="8">DSM 22530</strain>
    </source>
</reference>
<keyword evidence="8" id="KW-1185">Reference proteome</keyword>
<dbReference type="PANTHER" id="PTHR11113">
    <property type="entry name" value="N-ACETYLGLUCOSAMINE-6-PHOSPHATE DEACETYLASE"/>
    <property type="match status" value="1"/>
</dbReference>
<evidence type="ECO:0000256" key="1">
    <source>
        <dbReference type="ARBA" id="ARBA00006773"/>
    </source>
</evidence>
<dbReference type="AlphaFoldDB" id="A0A1I1Z479"/>
<name>A0A1I1Z479_9BACI</name>
<protein>
    <recommendedName>
        <fullName evidence="2">adenine deaminase</fullName>
        <ecNumber evidence="2">3.5.4.2</ecNumber>
    </recommendedName>
</protein>
<evidence type="ECO:0000313" key="8">
    <source>
        <dbReference type="Proteomes" id="UP000199474"/>
    </source>
</evidence>
<evidence type="ECO:0000313" key="7">
    <source>
        <dbReference type="EMBL" id="SFE26048.1"/>
    </source>
</evidence>
<evidence type="ECO:0000256" key="3">
    <source>
        <dbReference type="ARBA" id="ARBA00022801"/>
    </source>
</evidence>
<dbReference type="SUPFAM" id="SSF51338">
    <property type="entry name" value="Composite domain of metallo-dependent hydrolases"/>
    <property type="match status" value="1"/>
</dbReference>
<dbReference type="STRING" id="640948.SAMN05216238_11180"/>
<dbReference type="Proteomes" id="UP000199474">
    <property type="component" value="Unassembled WGS sequence"/>
</dbReference>
<dbReference type="EC" id="3.5.4.2" evidence="2"/>
<accession>A0A1I1Z479</accession>
<comment type="similarity">
    <text evidence="1">Belongs to the metallo-dependent hydrolases superfamily. Adenine deaminase family.</text>
</comment>
<dbReference type="EMBL" id="FOMR01000011">
    <property type="protein sequence ID" value="SFE26048.1"/>
    <property type="molecule type" value="Genomic_DNA"/>
</dbReference>
<keyword evidence="3" id="KW-0378">Hydrolase</keyword>
<dbReference type="Pfam" id="PF13382">
    <property type="entry name" value="Adenine_deam_C"/>
    <property type="match status" value="1"/>
</dbReference>
<gene>
    <name evidence="7" type="ORF">SAMN05216238_11180</name>
</gene>